<evidence type="ECO:0000313" key="4">
    <source>
        <dbReference type="Proteomes" id="UP001596067"/>
    </source>
</evidence>
<feature type="region of interest" description="Disordered" evidence="1">
    <location>
        <begin position="259"/>
        <end position="302"/>
    </location>
</feature>
<reference evidence="4" key="1">
    <citation type="journal article" date="2019" name="Int. J. Syst. Evol. Microbiol.">
        <title>The Global Catalogue of Microorganisms (GCM) 10K type strain sequencing project: providing services to taxonomists for standard genome sequencing and annotation.</title>
        <authorList>
            <consortium name="The Broad Institute Genomics Platform"/>
            <consortium name="The Broad Institute Genome Sequencing Center for Infectious Disease"/>
            <person name="Wu L."/>
            <person name="Ma J."/>
        </authorList>
    </citation>
    <scope>NUCLEOTIDE SEQUENCE [LARGE SCALE GENOMIC DNA]</scope>
    <source>
        <strain evidence="4">CGMCC 4.1469</strain>
    </source>
</reference>
<evidence type="ECO:0000256" key="1">
    <source>
        <dbReference type="SAM" id="MobiDB-lite"/>
    </source>
</evidence>
<feature type="domain" description="Ferric siderophore reductase C-terminal" evidence="2">
    <location>
        <begin position="310"/>
        <end position="330"/>
    </location>
</feature>
<protein>
    <submittedName>
        <fullName evidence="3">(2Fe-2S)-binding protein</fullName>
    </submittedName>
</protein>
<comment type="caution">
    <text evidence="3">The sequence shown here is derived from an EMBL/GenBank/DDBJ whole genome shotgun (WGS) entry which is preliminary data.</text>
</comment>
<dbReference type="Pfam" id="PF11575">
    <property type="entry name" value="FhuF_C"/>
    <property type="match status" value="1"/>
</dbReference>
<organism evidence="3 4">
    <name type="scientific">Kitasatospora aburaviensis</name>
    <dbReference type="NCBI Taxonomy" id="67265"/>
    <lineage>
        <taxon>Bacteria</taxon>
        <taxon>Bacillati</taxon>
        <taxon>Actinomycetota</taxon>
        <taxon>Actinomycetes</taxon>
        <taxon>Kitasatosporales</taxon>
        <taxon>Streptomycetaceae</taxon>
        <taxon>Kitasatospora</taxon>
    </lineage>
</organism>
<feature type="region of interest" description="Disordered" evidence="1">
    <location>
        <begin position="1"/>
        <end position="30"/>
    </location>
</feature>
<gene>
    <name evidence="3" type="ORF">ACFP0N_02405</name>
</gene>
<keyword evidence="4" id="KW-1185">Reference proteome</keyword>
<dbReference type="InterPro" id="IPR024726">
    <property type="entry name" value="FhuF_C"/>
</dbReference>
<sequence>MTVSSTRPGRTPRDPAPDAPAAAPAPATTPAPAAPPALVVAPAPGLPQPCAASYRRLGELFPALRVHCAPPRTGNGWLTGTDLVARPEALRELIAHDARQALAQYGQPLRPDVAAGFGLHRLTWAVSLLFTLPWFLERRVPLLTPGDVSVRRRTGELTARPGAFHCLPDDPAAGRPGARPAADEPALAAGLRVALADFLTPVLAAFRPEVRRGPRTLWAMATDAAVEGLWYVGGLLGEEERARSELTALLAPEPVACPTGAPSAPRPSVAPFTPGAGFAPVRPDAPAHPGAPTRPDAPACPDTAVPARARASCCLVYTVRPEAMCGGCPRVTRG</sequence>
<evidence type="ECO:0000259" key="2">
    <source>
        <dbReference type="Pfam" id="PF11575"/>
    </source>
</evidence>
<name>A0ABW1ES93_9ACTN</name>
<dbReference type="Proteomes" id="UP001596067">
    <property type="component" value="Unassembled WGS sequence"/>
</dbReference>
<evidence type="ECO:0000313" key="3">
    <source>
        <dbReference type="EMBL" id="MFC5883834.1"/>
    </source>
</evidence>
<proteinExistence type="predicted"/>
<dbReference type="EMBL" id="JBHSOD010000002">
    <property type="protein sequence ID" value="MFC5883834.1"/>
    <property type="molecule type" value="Genomic_DNA"/>
</dbReference>
<dbReference type="RefSeq" id="WP_313763198.1">
    <property type="nucleotide sequence ID" value="NZ_BAAAVH010000108.1"/>
</dbReference>
<accession>A0ABW1ES93</accession>